<dbReference type="EMBL" id="JAQQKW010000004">
    <property type="protein sequence ID" value="MDC7694483.1"/>
    <property type="molecule type" value="Genomic_DNA"/>
</dbReference>
<sequence length="1122" mass="123653">MPRLRPSALACLLLFSSALTAALPFSQVQAQAPAATGGLRPNLDGQISAPLRYRPDKGDFVIRNGTEYFNRALYGGHTAFRVDAGDKPEFSLYLPGRGGNLRLGLRTAAGIKWINDAQSTESRYRPGEMLYTIRDPLIGATGRLVIEVIADHASEGLLLRASGTALPRGTELVFGYGAGNGQRGNRDGDIGTEKVPISQYFQFKPDYADGTRYDTDTQVFHADSRTAGLTGTVSVPAALKLSDATKWGDAAQLLASDDSAPIQVVTGHVALGTSPIYLAIQVTRRGAAEELGTYRDVTAGNSGARSETLSTSPAYAASELAARFEDARRHFAQIRNRVRTETPDPYLDAAIGALNIASDGQWDERDGGGIMHGAIAWRARLLGWRGPYALDALGWHDRARQNFSVWTRKQNTRPIPDFVAPPEEKTNLARNPDGLHTNGDLSNTHYDMNIGFFDAMFRHLLWTGDLEYARRVWPVIERHMAWEKRLFRREYGPDKLPLYEAYAAIWASDDMQYSGGGVAYTTAYNLYHNRMMARLAALIGKDPTPYQTEAALIERGMQTWLWMEDRGAYGEFRDYLGKQMLHPSYGLWSFYHSIDSGAPDALQAARMAADLERRLRPLPVTGEGVPNDRPYRMLPSSDWMPYSWSINNVVMGENLHTALALWQAGRPDSAYDITRGSLLASFFMGIAPGNVGSLNYLDVYRRESQRDFADGTGVMARTVVEGLFGVRPDALSRTLTLSPGLPPEWDRARLVHPNLSFAYRRAGQTDIWTVTPSDRRFSKALFDLPVRRDRVARLTVNGRAVRWDAPEGIGAPRLRLETPLTGRTEVRIVWAGQAIDPARADKVPEADPAFTAMYQGQFTWLAPKSATPVLPACPVTAPAWATSPQTLRTEAIDLSAAFNDKVTNLFQPGKYRSPRSPFVSLAMPAQGIGAWAGHVNATATIDDAALRQAGGEITTTKGLRFRTPAEGNNIAFASLWDNYPDEVSVPLSGQAKRAFLLMAGSTNHMQSRLTNGEVIVTYTDGTKTVLILRNPENWWPIERDYFIDDYQFRLCGEVPVRVDLKTGKVRTPGPDWKGRADRESIEGGAASVLSLDLDANKTLQSLTVRAVANEVVMGLMGVSLER</sequence>
<protein>
    <submittedName>
        <fullName evidence="2">DUF4450 domain-containing protein</fullName>
    </submittedName>
</protein>
<evidence type="ECO:0000313" key="2">
    <source>
        <dbReference type="EMBL" id="MDC7694483.1"/>
    </source>
</evidence>
<comment type="caution">
    <text evidence="2">The sequence shown here is derived from an EMBL/GenBank/DDBJ whole genome shotgun (WGS) entry which is preliminary data.</text>
</comment>
<reference evidence="2 3" key="1">
    <citation type="submission" date="2023-01" db="EMBL/GenBank/DDBJ databases">
        <title>Novel species of the genus Asticcacaulis isolated from rivers.</title>
        <authorList>
            <person name="Lu H."/>
        </authorList>
    </citation>
    <scope>NUCLEOTIDE SEQUENCE [LARGE SCALE GENOMIC DNA]</scope>
    <source>
        <strain evidence="2 3">DXS10W</strain>
    </source>
</reference>
<name>A0ABT5IEX4_9CAUL</name>
<dbReference type="Proteomes" id="UP001216595">
    <property type="component" value="Unassembled WGS sequence"/>
</dbReference>
<keyword evidence="1" id="KW-0732">Signal</keyword>
<dbReference type="SUPFAM" id="SSF48208">
    <property type="entry name" value="Six-hairpin glycosidases"/>
    <property type="match status" value="1"/>
</dbReference>
<feature type="chain" id="PRO_5045761064" evidence="1">
    <location>
        <begin position="22"/>
        <end position="1122"/>
    </location>
</feature>
<evidence type="ECO:0000313" key="3">
    <source>
        <dbReference type="Proteomes" id="UP001216595"/>
    </source>
</evidence>
<accession>A0ABT5IEX4</accession>
<dbReference type="InterPro" id="IPR008928">
    <property type="entry name" value="6-hairpin_glycosidase_sf"/>
</dbReference>
<feature type="signal peptide" evidence="1">
    <location>
        <begin position="1"/>
        <end position="21"/>
    </location>
</feature>
<dbReference type="CDD" id="cd11747">
    <property type="entry name" value="GH94N_like_1"/>
    <property type="match status" value="1"/>
</dbReference>
<organism evidence="2 3">
    <name type="scientific">Asticcacaulis currens</name>
    <dbReference type="NCBI Taxonomy" id="2984210"/>
    <lineage>
        <taxon>Bacteria</taxon>
        <taxon>Pseudomonadati</taxon>
        <taxon>Pseudomonadota</taxon>
        <taxon>Alphaproteobacteria</taxon>
        <taxon>Caulobacterales</taxon>
        <taxon>Caulobacteraceae</taxon>
        <taxon>Asticcacaulis</taxon>
    </lineage>
</organism>
<gene>
    <name evidence="2" type="ORF">PQU94_09335</name>
</gene>
<dbReference type="RefSeq" id="WP_272741190.1">
    <property type="nucleotide sequence ID" value="NZ_JAQQKW010000004.1"/>
</dbReference>
<dbReference type="Pfam" id="PF14614">
    <property type="entry name" value="DUF4450"/>
    <property type="match status" value="1"/>
</dbReference>
<dbReference type="InterPro" id="IPR028028">
    <property type="entry name" value="DUF4450"/>
</dbReference>
<evidence type="ECO:0000256" key="1">
    <source>
        <dbReference type="SAM" id="SignalP"/>
    </source>
</evidence>
<dbReference type="InterPro" id="IPR012341">
    <property type="entry name" value="6hp_glycosidase-like_sf"/>
</dbReference>
<dbReference type="Gene3D" id="1.50.10.10">
    <property type="match status" value="1"/>
</dbReference>
<proteinExistence type="predicted"/>
<keyword evidence="3" id="KW-1185">Reference proteome</keyword>